<feature type="transmembrane region" description="Helical" evidence="1">
    <location>
        <begin position="49"/>
        <end position="68"/>
    </location>
</feature>
<dbReference type="KEGG" id="scib:HUG20_11790"/>
<feature type="transmembrane region" description="Helical" evidence="1">
    <location>
        <begin position="267"/>
        <end position="287"/>
    </location>
</feature>
<evidence type="ECO:0000313" key="3">
    <source>
        <dbReference type="EMBL" id="QQK80510.1"/>
    </source>
</evidence>
<feature type="transmembrane region" description="Helical" evidence="1">
    <location>
        <begin position="563"/>
        <end position="581"/>
    </location>
</feature>
<feature type="transmembrane region" description="Helical" evidence="1">
    <location>
        <begin position="625"/>
        <end position="654"/>
    </location>
</feature>
<gene>
    <name evidence="3" type="ORF">HUG20_11790</name>
</gene>
<feature type="transmembrane region" description="Helical" evidence="1">
    <location>
        <begin position="442"/>
        <end position="464"/>
    </location>
</feature>
<sequence length="680" mass="74187">MTRIFYPKWIDHVYFHDKGRKKIMEDTKKVEKEQESSETSLSDGRRREFQGIVSLMITILAIIWPLYHLYTTYFGMPDTLIHRSIHLTFALTLIFILLPPSKKLKKSRLFLRLDMVLVVMSVIVGLYIIQNAEVFIERAGLPILADYIYGSIGIVLVIEATRRVLGLALPIVAVVFLVYAYTGEYWPLIFSHAGNDHGQIISSLFLSLDGIFGVALGVSSTILIIFILMAYFLMATGSGNFFMNLAMALIGWVRGGPAKMAVVSSGLFGSITGSAAANVVSTGAITIPMMKRLGYSPKVAGAVEATASTGAQLVPPIMGAAAFVMAETLGIPYSQVVIAAIVPAILFFISLLIMVDLEAAKKNLAGVPRKEAPSFIKTIREGWFHALPLLLLFYLLLVVDYSPARAGFFAIVLAIVINIINKKNRLSIKQFFKVLEKGAIGTMEIAIACACAGIIIGSFALTGLGPRMSSILIELSQGYLLPLLILAMIAAIIMGMSLPTIVIYMVLAVLVAPTLVDLGVIPIAAHLFVFYFGVLSAIVPPVAFAAFYGAGIAGSDPMKTSFTAFRLSTCALIIPFMFVYQPSLLTIGSTSEILLSIVTAVIGIASITIGIQGYIFSKITTWKRLLVFACGILLIDANFITSIIGIVLLALLILHEYRYNRQSQNKNENYNYSYHLKEVR</sequence>
<dbReference type="InterPro" id="IPR010656">
    <property type="entry name" value="DctM"/>
</dbReference>
<dbReference type="Proteomes" id="UP000595349">
    <property type="component" value="Chromosome"/>
</dbReference>
<feature type="transmembrane region" description="Helical" evidence="1">
    <location>
        <begin position="80"/>
        <end position="98"/>
    </location>
</feature>
<feature type="transmembrane region" description="Helical" evidence="1">
    <location>
        <begin position="593"/>
        <end position="616"/>
    </location>
</feature>
<keyword evidence="1" id="KW-1133">Transmembrane helix</keyword>
<feature type="transmembrane region" description="Helical" evidence="1">
    <location>
        <begin position="501"/>
        <end position="524"/>
    </location>
</feature>
<reference evidence="3 4" key="1">
    <citation type="submission" date="2020-06" db="EMBL/GenBank/DDBJ databases">
        <title>Genomic analysis of Salicibibacter sp. NKC21-4.</title>
        <authorList>
            <person name="Oh Y.J."/>
        </authorList>
    </citation>
    <scope>NUCLEOTIDE SEQUENCE [LARGE SCALE GENOMIC DNA]</scope>
    <source>
        <strain evidence="3 4">NKC21-4</strain>
    </source>
</reference>
<feature type="transmembrane region" description="Helical" evidence="1">
    <location>
        <begin position="211"/>
        <end position="234"/>
    </location>
</feature>
<feature type="transmembrane region" description="Helical" evidence="1">
    <location>
        <begin position="141"/>
        <end position="158"/>
    </location>
</feature>
<feature type="transmembrane region" description="Helical" evidence="1">
    <location>
        <begin position="165"/>
        <end position="182"/>
    </location>
</feature>
<keyword evidence="4" id="KW-1185">Reference proteome</keyword>
<evidence type="ECO:0000256" key="1">
    <source>
        <dbReference type="SAM" id="Phobius"/>
    </source>
</evidence>
<dbReference type="PANTHER" id="PTHR43849:SF2">
    <property type="entry name" value="BLL3936 PROTEIN"/>
    <property type="match status" value="1"/>
</dbReference>
<protein>
    <submittedName>
        <fullName evidence="3">TRAP transporter permease</fullName>
    </submittedName>
</protein>
<dbReference type="EMBL" id="CP054706">
    <property type="protein sequence ID" value="QQK80510.1"/>
    <property type="molecule type" value="Genomic_DNA"/>
</dbReference>
<feature type="transmembrane region" description="Helical" evidence="1">
    <location>
        <begin position="403"/>
        <end position="421"/>
    </location>
</feature>
<feature type="transmembrane region" description="Helical" evidence="1">
    <location>
        <begin position="378"/>
        <end position="397"/>
    </location>
</feature>
<dbReference type="Pfam" id="PF06808">
    <property type="entry name" value="DctM"/>
    <property type="match status" value="1"/>
</dbReference>
<proteinExistence type="predicted"/>
<dbReference type="InterPro" id="IPR011853">
    <property type="entry name" value="TRAP_DctM-Dct_fused"/>
</dbReference>
<accession>A0A7T7CFT8</accession>
<feature type="transmembrane region" description="Helical" evidence="1">
    <location>
        <begin position="336"/>
        <end position="357"/>
    </location>
</feature>
<dbReference type="NCBIfam" id="TIGR02123">
    <property type="entry name" value="TRAP_fused"/>
    <property type="match status" value="1"/>
</dbReference>
<feature type="transmembrane region" description="Helical" evidence="1">
    <location>
        <begin position="299"/>
        <end position="324"/>
    </location>
</feature>
<dbReference type="AlphaFoldDB" id="A0A7T7CFT8"/>
<feature type="domain" description="TRAP C4-dicarboxylate transport system permease DctM subunit" evidence="2">
    <location>
        <begin position="152"/>
        <end position="591"/>
    </location>
</feature>
<evidence type="ECO:0000313" key="4">
    <source>
        <dbReference type="Proteomes" id="UP000595349"/>
    </source>
</evidence>
<organism evidence="3 4">
    <name type="scientific">Salicibibacter cibi</name>
    <dbReference type="NCBI Taxonomy" id="2743001"/>
    <lineage>
        <taxon>Bacteria</taxon>
        <taxon>Bacillati</taxon>
        <taxon>Bacillota</taxon>
        <taxon>Bacilli</taxon>
        <taxon>Bacillales</taxon>
        <taxon>Bacillaceae</taxon>
        <taxon>Salicibibacter</taxon>
    </lineage>
</organism>
<feature type="transmembrane region" description="Helical" evidence="1">
    <location>
        <begin position="110"/>
        <end position="129"/>
    </location>
</feature>
<dbReference type="PANTHER" id="PTHR43849">
    <property type="entry name" value="BLL3936 PROTEIN"/>
    <property type="match status" value="1"/>
</dbReference>
<feature type="transmembrane region" description="Helical" evidence="1">
    <location>
        <begin position="476"/>
        <end position="494"/>
    </location>
</feature>
<feature type="transmembrane region" description="Helical" evidence="1">
    <location>
        <begin position="530"/>
        <end position="551"/>
    </location>
</feature>
<keyword evidence="1" id="KW-0812">Transmembrane</keyword>
<keyword evidence="1" id="KW-0472">Membrane</keyword>
<name>A0A7T7CFT8_9BACI</name>
<evidence type="ECO:0000259" key="2">
    <source>
        <dbReference type="Pfam" id="PF06808"/>
    </source>
</evidence>